<evidence type="ECO:0000256" key="2">
    <source>
        <dbReference type="ARBA" id="ARBA00006024"/>
    </source>
</evidence>
<dbReference type="InterPro" id="IPR001757">
    <property type="entry name" value="P_typ_ATPase"/>
</dbReference>
<dbReference type="Gene3D" id="2.70.150.10">
    <property type="entry name" value="Calcium-transporting ATPase, cytoplasmic transduction domain A"/>
    <property type="match status" value="1"/>
</dbReference>
<proteinExistence type="inferred from homology"/>
<dbReference type="EMBL" id="CP022133">
    <property type="protein sequence ID" value="ASG66396.1"/>
    <property type="molecule type" value="Genomic_DNA"/>
</dbReference>
<dbReference type="InterPro" id="IPR044492">
    <property type="entry name" value="P_typ_ATPase_HD_dom"/>
</dbReference>
<reference evidence="12 13" key="1">
    <citation type="submission" date="2017-06" db="EMBL/GenBank/DDBJ databases">
        <title>Complete genome sequence of Idiomarina piscisalsi strain 10PY1A isolated from soil of Soudi Arabia.</title>
        <authorList>
            <person name="Kim M.-C."/>
            <person name="Jung B.K."/>
            <person name="Budiyanto F."/>
            <person name="Nzila A."/>
            <person name="Shin J.-H."/>
        </authorList>
    </citation>
    <scope>NUCLEOTIDE SEQUENCE [LARGE SCALE GENOMIC DNA]</scope>
    <source>
        <strain evidence="12 13">10PY1A</strain>
    </source>
</reference>
<dbReference type="InterPro" id="IPR006121">
    <property type="entry name" value="HMA_dom"/>
</dbReference>
<dbReference type="Gene3D" id="3.30.70.100">
    <property type="match status" value="1"/>
</dbReference>
<feature type="domain" description="HMA" evidence="11">
    <location>
        <begin position="3"/>
        <end position="68"/>
    </location>
</feature>
<dbReference type="InterPro" id="IPR018303">
    <property type="entry name" value="ATPase_P-typ_P_site"/>
</dbReference>
<dbReference type="NCBIfam" id="TIGR01494">
    <property type="entry name" value="ATPase_P-type"/>
    <property type="match status" value="1"/>
</dbReference>
<dbReference type="SUPFAM" id="SSF56784">
    <property type="entry name" value="HAD-like"/>
    <property type="match status" value="1"/>
</dbReference>
<dbReference type="CDD" id="cd02094">
    <property type="entry name" value="P-type_ATPase_Cu-like"/>
    <property type="match status" value="1"/>
</dbReference>
<dbReference type="SFLD" id="SFLDG00002">
    <property type="entry name" value="C1.7:_P-type_atpase_like"/>
    <property type="match status" value="1"/>
</dbReference>
<keyword evidence="9 10" id="KW-0472">Membrane</keyword>
<keyword evidence="10" id="KW-1003">Cell membrane</keyword>
<feature type="transmembrane region" description="Helical" evidence="10">
    <location>
        <begin position="693"/>
        <end position="715"/>
    </location>
</feature>
<accession>A0ABM6LV92</accession>
<evidence type="ECO:0000259" key="11">
    <source>
        <dbReference type="PROSITE" id="PS50846"/>
    </source>
</evidence>
<evidence type="ECO:0000256" key="5">
    <source>
        <dbReference type="ARBA" id="ARBA00022741"/>
    </source>
</evidence>
<dbReference type="Gene3D" id="3.40.50.1000">
    <property type="entry name" value="HAD superfamily/HAD-like"/>
    <property type="match status" value="1"/>
</dbReference>
<dbReference type="InterPro" id="IPR023214">
    <property type="entry name" value="HAD_sf"/>
</dbReference>
<evidence type="ECO:0000256" key="6">
    <source>
        <dbReference type="ARBA" id="ARBA00022840"/>
    </source>
</evidence>
<keyword evidence="3 10" id="KW-0812">Transmembrane</keyword>
<keyword evidence="5 10" id="KW-0547">Nucleotide-binding</keyword>
<dbReference type="SFLD" id="SFLDF00027">
    <property type="entry name" value="p-type_atpase"/>
    <property type="match status" value="1"/>
</dbReference>
<evidence type="ECO:0000256" key="10">
    <source>
        <dbReference type="RuleBase" id="RU362081"/>
    </source>
</evidence>
<dbReference type="InterPro" id="IPR036163">
    <property type="entry name" value="HMA_dom_sf"/>
</dbReference>
<dbReference type="NCBIfam" id="TIGR01511">
    <property type="entry name" value="ATPase-IB1_Cu"/>
    <property type="match status" value="1"/>
</dbReference>
<dbReference type="InterPro" id="IPR023298">
    <property type="entry name" value="ATPase_P-typ_TM_dom_sf"/>
</dbReference>
<dbReference type="PROSITE" id="PS00154">
    <property type="entry name" value="ATPASE_E1_E2"/>
    <property type="match status" value="1"/>
</dbReference>
<dbReference type="InterPro" id="IPR027256">
    <property type="entry name" value="P-typ_ATPase_IB"/>
</dbReference>
<dbReference type="SFLD" id="SFLDS00003">
    <property type="entry name" value="Haloacid_Dehalogenase"/>
    <property type="match status" value="1"/>
</dbReference>
<dbReference type="SUPFAM" id="SSF81653">
    <property type="entry name" value="Calcium ATPase, transduction domain A"/>
    <property type="match status" value="1"/>
</dbReference>
<feature type="transmembrane region" description="Helical" evidence="10">
    <location>
        <begin position="377"/>
        <end position="400"/>
    </location>
</feature>
<feature type="transmembrane region" description="Helical" evidence="10">
    <location>
        <begin position="168"/>
        <end position="190"/>
    </location>
</feature>
<dbReference type="Pfam" id="PF00122">
    <property type="entry name" value="E1-E2_ATPase"/>
    <property type="match status" value="1"/>
</dbReference>
<evidence type="ECO:0000256" key="7">
    <source>
        <dbReference type="ARBA" id="ARBA00022967"/>
    </source>
</evidence>
<evidence type="ECO:0000256" key="9">
    <source>
        <dbReference type="ARBA" id="ARBA00023136"/>
    </source>
</evidence>
<keyword evidence="8 10" id="KW-1133">Transmembrane helix</keyword>
<name>A0ABM6LV92_9GAMM</name>
<keyword evidence="13" id="KW-1185">Reference proteome</keyword>
<dbReference type="SUPFAM" id="SSF81665">
    <property type="entry name" value="Calcium ATPase, transmembrane domain M"/>
    <property type="match status" value="1"/>
</dbReference>
<dbReference type="SUPFAM" id="SSF55008">
    <property type="entry name" value="HMA, heavy metal-associated domain"/>
    <property type="match status" value="1"/>
</dbReference>
<gene>
    <name evidence="12" type="ORF">CEW91_09720</name>
</gene>
<organism evidence="12 13">
    <name type="scientific">Idiomarina piscisalsi</name>
    <dbReference type="NCBI Taxonomy" id="1096243"/>
    <lineage>
        <taxon>Bacteria</taxon>
        <taxon>Pseudomonadati</taxon>
        <taxon>Pseudomonadota</taxon>
        <taxon>Gammaproteobacteria</taxon>
        <taxon>Alteromonadales</taxon>
        <taxon>Idiomarinaceae</taxon>
        <taxon>Idiomarina</taxon>
    </lineage>
</organism>
<comment type="subcellular location">
    <subcellularLocation>
        <location evidence="10">Cell membrane</location>
    </subcellularLocation>
    <subcellularLocation>
        <location evidence="1">Endomembrane system</location>
        <topology evidence="1">Multi-pass membrane protein</topology>
    </subcellularLocation>
</comment>
<dbReference type="RefSeq" id="WP_088768767.1">
    <property type="nucleotide sequence ID" value="NZ_CP022133.1"/>
</dbReference>
<dbReference type="NCBIfam" id="TIGR01525">
    <property type="entry name" value="ATPase-IB_hvy"/>
    <property type="match status" value="1"/>
</dbReference>
<evidence type="ECO:0000256" key="8">
    <source>
        <dbReference type="ARBA" id="ARBA00022989"/>
    </source>
</evidence>
<evidence type="ECO:0000256" key="1">
    <source>
        <dbReference type="ARBA" id="ARBA00004127"/>
    </source>
</evidence>
<protein>
    <submittedName>
        <fullName evidence="12">Copper-translocating P-type ATPase</fullName>
    </submittedName>
</protein>
<dbReference type="InterPro" id="IPR023299">
    <property type="entry name" value="ATPase_P-typ_cyto_dom_N"/>
</dbReference>
<dbReference type="PRINTS" id="PR00943">
    <property type="entry name" value="CUATPASE"/>
</dbReference>
<dbReference type="InterPro" id="IPR017969">
    <property type="entry name" value="Heavy-metal-associated_CS"/>
</dbReference>
<feature type="transmembrane region" description="Helical" evidence="10">
    <location>
        <begin position="196"/>
        <end position="215"/>
    </location>
</feature>
<dbReference type="InterPro" id="IPR036412">
    <property type="entry name" value="HAD-like_sf"/>
</dbReference>
<dbReference type="PANTHER" id="PTHR43520:SF8">
    <property type="entry name" value="P-TYPE CU(+) TRANSPORTER"/>
    <property type="match status" value="1"/>
</dbReference>
<dbReference type="Gene3D" id="3.40.1110.10">
    <property type="entry name" value="Calcium-transporting ATPase, cytoplasmic domain N"/>
    <property type="match status" value="1"/>
</dbReference>
<dbReference type="Pfam" id="PF00403">
    <property type="entry name" value="HMA"/>
    <property type="match status" value="1"/>
</dbReference>
<keyword evidence="7" id="KW-1278">Translocase</keyword>
<feature type="transmembrane region" description="Helical" evidence="10">
    <location>
        <begin position="721"/>
        <end position="740"/>
    </location>
</feature>
<dbReference type="PROSITE" id="PS50846">
    <property type="entry name" value="HMA_2"/>
    <property type="match status" value="1"/>
</dbReference>
<dbReference type="InterPro" id="IPR008250">
    <property type="entry name" value="ATPase_P-typ_transduc_dom_A_sf"/>
</dbReference>
<feature type="transmembrane region" description="Helical" evidence="10">
    <location>
        <begin position="95"/>
        <end position="112"/>
    </location>
</feature>
<evidence type="ECO:0000256" key="4">
    <source>
        <dbReference type="ARBA" id="ARBA00022723"/>
    </source>
</evidence>
<feature type="transmembrane region" description="Helical" evidence="10">
    <location>
        <begin position="132"/>
        <end position="148"/>
    </location>
</feature>
<dbReference type="PROSITE" id="PS01047">
    <property type="entry name" value="HMA_1"/>
    <property type="match status" value="1"/>
</dbReference>
<dbReference type="Proteomes" id="UP000197717">
    <property type="component" value="Chromosome"/>
</dbReference>
<evidence type="ECO:0000313" key="13">
    <source>
        <dbReference type="Proteomes" id="UP000197717"/>
    </source>
</evidence>
<dbReference type="PRINTS" id="PR00119">
    <property type="entry name" value="CATATPASE"/>
</dbReference>
<dbReference type="InterPro" id="IPR059000">
    <property type="entry name" value="ATPase_P-type_domA"/>
</dbReference>
<evidence type="ECO:0000313" key="12">
    <source>
        <dbReference type="EMBL" id="ASG66396.1"/>
    </source>
</evidence>
<feature type="transmembrane region" description="Helical" evidence="10">
    <location>
        <begin position="349"/>
        <end position="371"/>
    </location>
</feature>
<keyword evidence="6 10" id="KW-0067">ATP-binding</keyword>
<evidence type="ECO:0000256" key="3">
    <source>
        <dbReference type="ARBA" id="ARBA00022692"/>
    </source>
</evidence>
<sequence length="754" mass="80478">MSKSIRLSIEGMSCASCAGRVDKALNGLEGVEDASVNLASDSAEVTYSDSVSIDDLIQAVKAAGYDAHEVVDRDKQMREQREQQANEMRSLKQQLWLAALLTLPVFILAMGNHTVPAFSGWVHNTLGLQTSWWIQLVLTTVVMAGPGIRFYKLGVPALLRGTPDMNSLVALGATAAWGYSVVATVVPSWLPSESVNVYFEASAVIVTLILAGRFMEARAKSHTSDAIQRLMSLQSKTARVVRDGEVTEVDIAELSKGDEIEVRPGERIALDGEVASGDSYVNEAMITGEPEPVHKEKGDKVVGGTLNEKGTLRFKVTATGEGTVLAQIIRMVEQAQGSKLPIQDTVNRITLWFVPAVMLVALITFVVWYFAASESALTFALVNAVAVLIIACPCAMGLATPTSIMVGTGRGAEMGVLFRQGSALQALQQSKGVIFDKTGTLTEGKPTITDWLTLSDFDEKEVLTLAASVEAKSEHPTAEALVNYAKEQGIKVSEPDSFEAISGLGATGKVDGKTLYIGTSELMQDNGIGLDNEPDDAKNWSESGRTPIYVAVDDKLAAVFTQDDPIKSSAKELIQRLHDDGLKTAMVTGDAESTAKRIAKELGIDDVIANVKPDGKVDAVKRLKKEWGQVIFVGDGINDAPALASADVGFAIGTGTDVAIESADVVLMSDNLTVVQQSFALSEATMRNIHQNLFWAFAYNTALIPVAAGVLYPFFGILLSPMLAAGAMALSSVFVITNALRLKTVSLGAQAEKE</sequence>
<comment type="similarity">
    <text evidence="2 10">Belongs to the cation transport ATPase (P-type) (TC 3.A.3) family. Type IB subfamily.</text>
</comment>
<dbReference type="PANTHER" id="PTHR43520">
    <property type="entry name" value="ATP7, ISOFORM B"/>
    <property type="match status" value="1"/>
</dbReference>
<dbReference type="Pfam" id="PF00702">
    <property type="entry name" value="Hydrolase"/>
    <property type="match status" value="1"/>
</dbReference>
<keyword evidence="4 10" id="KW-0479">Metal-binding</keyword>
<dbReference type="CDD" id="cd00371">
    <property type="entry name" value="HMA"/>
    <property type="match status" value="1"/>
</dbReference>